<keyword evidence="1" id="KW-0479">Metal-binding</keyword>
<dbReference type="InterPro" id="IPR008922">
    <property type="entry name" value="Di-copper_centre_dom_sf"/>
</dbReference>
<evidence type="ECO:0000256" key="2">
    <source>
        <dbReference type="ARBA" id="ARBA00023008"/>
    </source>
</evidence>
<gene>
    <name evidence="4" type="ORF">MAPG_04918</name>
</gene>
<keyword evidence="6" id="KW-1185">Reference proteome</keyword>
<dbReference type="InterPro" id="IPR050316">
    <property type="entry name" value="Tyrosinase/Hemocyanin"/>
</dbReference>
<reference evidence="5" key="5">
    <citation type="submission" date="2015-06" db="UniProtKB">
        <authorList>
            <consortium name="EnsemblFungi"/>
        </authorList>
    </citation>
    <scope>IDENTIFICATION</scope>
    <source>
        <strain evidence="5">ATCC 64411</strain>
    </source>
</reference>
<reference evidence="4" key="3">
    <citation type="submission" date="2011-03" db="EMBL/GenBank/DDBJ databases">
        <title>Annotation of Magnaporthe poae ATCC 64411.</title>
        <authorList>
            <person name="Ma L.-J."/>
            <person name="Dead R."/>
            <person name="Young S.K."/>
            <person name="Zeng Q."/>
            <person name="Gargeya S."/>
            <person name="Fitzgerald M."/>
            <person name="Haas B."/>
            <person name="Abouelleil A."/>
            <person name="Alvarado L."/>
            <person name="Arachchi H.M."/>
            <person name="Berlin A."/>
            <person name="Brown A."/>
            <person name="Chapman S.B."/>
            <person name="Chen Z."/>
            <person name="Dunbar C."/>
            <person name="Freedman E."/>
            <person name="Gearin G."/>
            <person name="Gellesch M."/>
            <person name="Goldberg J."/>
            <person name="Griggs A."/>
            <person name="Gujja S."/>
            <person name="Heiman D."/>
            <person name="Howarth C."/>
            <person name="Larson L."/>
            <person name="Lui A."/>
            <person name="MacDonald P.J.P."/>
            <person name="Mehta T."/>
            <person name="Montmayeur A."/>
            <person name="Murphy C."/>
            <person name="Neiman D."/>
            <person name="Pearson M."/>
            <person name="Priest M."/>
            <person name="Roberts A."/>
            <person name="Saif S."/>
            <person name="Shea T."/>
            <person name="Shenoy N."/>
            <person name="Sisk P."/>
            <person name="Stolte C."/>
            <person name="Sykes S."/>
            <person name="Yandava C."/>
            <person name="Wortman J."/>
            <person name="Nusbaum C."/>
            <person name="Birren B."/>
        </authorList>
    </citation>
    <scope>NUCLEOTIDE SEQUENCE</scope>
    <source>
        <strain evidence="4">ATCC 64411</strain>
    </source>
</reference>
<reference evidence="5" key="4">
    <citation type="journal article" date="2015" name="G3 (Bethesda)">
        <title>Genome sequences of three phytopathogenic species of the Magnaporthaceae family of fungi.</title>
        <authorList>
            <person name="Okagaki L.H."/>
            <person name="Nunes C.C."/>
            <person name="Sailsbery J."/>
            <person name="Clay B."/>
            <person name="Brown D."/>
            <person name="John T."/>
            <person name="Oh Y."/>
            <person name="Young N."/>
            <person name="Fitzgerald M."/>
            <person name="Haas B.J."/>
            <person name="Zeng Q."/>
            <person name="Young S."/>
            <person name="Adiconis X."/>
            <person name="Fan L."/>
            <person name="Levin J.Z."/>
            <person name="Mitchell T.K."/>
            <person name="Okubara P.A."/>
            <person name="Farman M.L."/>
            <person name="Kohn L.M."/>
            <person name="Birren B."/>
            <person name="Ma L.-J."/>
            <person name="Dean R.A."/>
        </authorList>
    </citation>
    <scope>NUCLEOTIDE SEQUENCE</scope>
    <source>
        <strain evidence="5">ATCC 64411 / 73-15</strain>
    </source>
</reference>
<dbReference type="PRINTS" id="PR00092">
    <property type="entry name" value="TYROSINASE"/>
</dbReference>
<name>A0A0C4DY08_MAGP6</name>
<protein>
    <recommendedName>
        <fullName evidence="3">Tyrosinase copper-binding domain-containing protein</fullName>
    </recommendedName>
</protein>
<accession>A0A0C4DY08</accession>
<feature type="domain" description="Tyrosinase copper-binding" evidence="3">
    <location>
        <begin position="327"/>
        <end position="338"/>
    </location>
</feature>
<evidence type="ECO:0000313" key="5">
    <source>
        <dbReference type="EnsemblFungi" id="MAPG_04918T0"/>
    </source>
</evidence>
<dbReference type="PROSITE" id="PS00498">
    <property type="entry name" value="TYROSINASE_2"/>
    <property type="match status" value="1"/>
</dbReference>
<dbReference type="AlphaFoldDB" id="A0A0C4DY08"/>
<dbReference type="SUPFAM" id="SSF48056">
    <property type="entry name" value="Di-copper centre-containing domain"/>
    <property type="match status" value="1"/>
</dbReference>
<proteinExistence type="predicted"/>
<evidence type="ECO:0000313" key="6">
    <source>
        <dbReference type="Proteomes" id="UP000011715"/>
    </source>
</evidence>
<dbReference type="Pfam" id="PF00264">
    <property type="entry name" value="Tyrosinase"/>
    <property type="match status" value="2"/>
</dbReference>
<evidence type="ECO:0000256" key="1">
    <source>
        <dbReference type="ARBA" id="ARBA00022723"/>
    </source>
</evidence>
<dbReference type="VEuPathDB" id="FungiDB:MAPG_04918"/>
<dbReference type="Proteomes" id="UP000011715">
    <property type="component" value="Unassembled WGS sequence"/>
</dbReference>
<dbReference type="eggNOG" id="ENOG502QV06">
    <property type="taxonomic scope" value="Eukaryota"/>
</dbReference>
<dbReference type="STRING" id="644358.A0A0C4DY08"/>
<organism evidence="5 6">
    <name type="scientific">Magnaporthiopsis poae (strain ATCC 64411 / 73-15)</name>
    <name type="common">Kentucky bluegrass fungus</name>
    <name type="synonym">Magnaporthe poae</name>
    <dbReference type="NCBI Taxonomy" id="644358"/>
    <lineage>
        <taxon>Eukaryota</taxon>
        <taxon>Fungi</taxon>
        <taxon>Dikarya</taxon>
        <taxon>Ascomycota</taxon>
        <taxon>Pezizomycotina</taxon>
        <taxon>Sordariomycetes</taxon>
        <taxon>Sordariomycetidae</taxon>
        <taxon>Magnaporthales</taxon>
        <taxon>Magnaporthaceae</taxon>
        <taxon>Magnaporthiopsis</taxon>
    </lineage>
</organism>
<dbReference type="EMBL" id="ADBL01001148">
    <property type="status" value="NOT_ANNOTATED_CDS"/>
    <property type="molecule type" value="Genomic_DNA"/>
</dbReference>
<evidence type="ECO:0000259" key="3">
    <source>
        <dbReference type="PROSITE" id="PS00498"/>
    </source>
</evidence>
<dbReference type="InterPro" id="IPR002227">
    <property type="entry name" value="Tyrosinase_Cu-bd"/>
</dbReference>
<dbReference type="EMBL" id="ADBL01001147">
    <property type="status" value="NOT_ANNOTATED_CDS"/>
    <property type="molecule type" value="Genomic_DNA"/>
</dbReference>
<reference evidence="6" key="2">
    <citation type="submission" date="2010-05" db="EMBL/GenBank/DDBJ databases">
        <title>The genome sequence of Magnaporthe poae strain ATCC 64411.</title>
        <authorList>
            <person name="Ma L.-J."/>
            <person name="Dead R."/>
            <person name="Young S."/>
            <person name="Zeng Q."/>
            <person name="Koehrsen M."/>
            <person name="Alvarado L."/>
            <person name="Berlin A."/>
            <person name="Chapman S.B."/>
            <person name="Chen Z."/>
            <person name="Freedman E."/>
            <person name="Gellesch M."/>
            <person name="Goldberg J."/>
            <person name="Griggs A."/>
            <person name="Gujja S."/>
            <person name="Heilman E.R."/>
            <person name="Heiman D."/>
            <person name="Hepburn T."/>
            <person name="Howarth C."/>
            <person name="Jen D."/>
            <person name="Larson L."/>
            <person name="Mehta T."/>
            <person name="Neiman D."/>
            <person name="Pearson M."/>
            <person name="Roberts A."/>
            <person name="Saif S."/>
            <person name="Shea T."/>
            <person name="Shenoy N."/>
            <person name="Sisk P."/>
            <person name="Stolte C."/>
            <person name="Sykes S."/>
            <person name="Walk T."/>
            <person name="White J."/>
            <person name="Yandava C."/>
            <person name="Haas B."/>
            <person name="Nusbaum C."/>
            <person name="Birren B."/>
        </authorList>
    </citation>
    <scope>NUCLEOTIDE SEQUENCE [LARGE SCALE GENOMIC DNA]</scope>
    <source>
        <strain evidence="6">ATCC 64411 / 73-15</strain>
    </source>
</reference>
<dbReference type="EMBL" id="GL876969">
    <property type="protein sequence ID" value="KLU85898.1"/>
    <property type="molecule type" value="Genomic_DNA"/>
</dbReference>
<reference evidence="4" key="1">
    <citation type="submission" date="2010-05" db="EMBL/GenBank/DDBJ databases">
        <title>The Genome Sequence of Magnaporthe poae strain ATCC 64411.</title>
        <authorList>
            <consortium name="The Broad Institute Genome Sequencing Platform"/>
            <consortium name="Broad Institute Genome Sequencing Center for Infectious Disease"/>
            <person name="Ma L.-J."/>
            <person name="Dead R."/>
            <person name="Young S."/>
            <person name="Zeng Q."/>
            <person name="Koehrsen M."/>
            <person name="Alvarado L."/>
            <person name="Berlin A."/>
            <person name="Chapman S.B."/>
            <person name="Chen Z."/>
            <person name="Freedman E."/>
            <person name="Gellesch M."/>
            <person name="Goldberg J."/>
            <person name="Griggs A."/>
            <person name="Gujja S."/>
            <person name="Heilman E.R."/>
            <person name="Heiman D."/>
            <person name="Hepburn T."/>
            <person name="Howarth C."/>
            <person name="Jen D."/>
            <person name="Larson L."/>
            <person name="Mehta T."/>
            <person name="Neiman D."/>
            <person name="Pearson M."/>
            <person name="Roberts A."/>
            <person name="Saif S."/>
            <person name="Shea T."/>
            <person name="Shenoy N."/>
            <person name="Sisk P."/>
            <person name="Stolte C."/>
            <person name="Sykes S."/>
            <person name="Walk T."/>
            <person name="White J."/>
            <person name="Yandava C."/>
            <person name="Haas B."/>
            <person name="Nusbaum C."/>
            <person name="Birren B."/>
        </authorList>
    </citation>
    <scope>NUCLEOTIDE SEQUENCE</scope>
    <source>
        <strain evidence="4">ATCC 64411</strain>
    </source>
</reference>
<dbReference type="OMA" id="PNCIRRD"/>
<dbReference type="PANTHER" id="PTHR11474">
    <property type="entry name" value="TYROSINASE FAMILY MEMBER"/>
    <property type="match status" value="1"/>
</dbReference>
<dbReference type="OrthoDB" id="6132182at2759"/>
<dbReference type="EnsemblFungi" id="MAPG_04918T0">
    <property type="protein sequence ID" value="MAPG_04918T0"/>
    <property type="gene ID" value="MAPG_04918"/>
</dbReference>
<dbReference type="PANTHER" id="PTHR11474:SF126">
    <property type="entry name" value="TYROSINASE-LIKE PROTEIN TYR-1-RELATED"/>
    <property type="match status" value="1"/>
</dbReference>
<dbReference type="Gene3D" id="1.10.1280.10">
    <property type="entry name" value="Di-copper center containing domain from catechol oxidase"/>
    <property type="match status" value="2"/>
</dbReference>
<dbReference type="GO" id="GO:0046872">
    <property type="term" value="F:metal ion binding"/>
    <property type="evidence" value="ECO:0007669"/>
    <property type="project" value="UniProtKB-KW"/>
</dbReference>
<dbReference type="GO" id="GO:0016491">
    <property type="term" value="F:oxidoreductase activity"/>
    <property type="evidence" value="ECO:0007669"/>
    <property type="project" value="InterPro"/>
</dbReference>
<keyword evidence="2" id="KW-0186">Copper</keyword>
<evidence type="ECO:0000313" key="4">
    <source>
        <dbReference type="EMBL" id="KLU85898.1"/>
    </source>
</evidence>
<sequence>MGVSSAGGKTAPVHVLTERYDRGRVPRVRRVQPLVRPCKVKRGVRLIDDAHRVEHVLASLLVESSPSTHAMRRNVGESPVLGLKFARCRVRRQAAKCSQVQLLSPRMRWNHIIALLGVFVACLEAHSVERRRRRCEDALIRREWRTLDDEEKAEYIAAVQCMLDKPSRSNVAGATRRYDDFVATHIIQAEQTHFVGFFYPHHRLLVASFEYALRKECGYGGAQPYWDWLLDVDDLAASPIFDPDTGFGGNGEWVPGTHARPWHTMELPLPSNHGFPDRTGGGCIPDGPMPSYGEFVASSEPNAHASGHYGVGGLYGAMTDKWSSPVDPVFWLHHANVDRLWWSWQYRNLPGRLMDISGPLVSQDWTNQRGGNITLSDENLLVAIGEGTSVDGTMDIRGGFLCYDYDGIY</sequence>